<protein>
    <recommendedName>
        <fullName evidence="8">RNA-dependent RNA polymerase</fullName>
        <ecNumber evidence="8">2.7.7.48</ecNumber>
    </recommendedName>
</protein>
<keyword evidence="4 8" id="KW-0548">Nucleotidyltransferase</keyword>
<dbReference type="AlphaFoldDB" id="A0A8T0SDV7"/>
<comment type="similarity">
    <text evidence="1 8">Belongs to the RdRP family.</text>
</comment>
<feature type="domain" description="RDRP core" evidence="9">
    <location>
        <begin position="13"/>
        <end position="75"/>
    </location>
</feature>
<dbReference type="InterPro" id="IPR058752">
    <property type="entry name" value="RDRP_C_head"/>
</dbReference>
<evidence type="ECO:0000256" key="8">
    <source>
        <dbReference type="RuleBase" id="RU363098"/>
    </source>
</evidence>
<comment type="catalytic activity">
    <reaction evidence="7 8">
        <text>RNA(n) + a ribonucleoside 5'-triphosphate = RNA(n+1) + diphosphate</text>
        <dbReference type="Rhea" id="RHEA:21248"/>
        <dbReference type="Rhea" id="RHEA-COMP:14527"/>
        <dbReference type="Rhea" id="RHEA-COMP:17342"/>
        <dbReference type="ChEBI" id="CHEBI:33019"/>
        <dbReference type="ChEBI" id="CHEBI:61557"/>
        <dbReference type="ChEBI" id="CHEBI:140395"/>
        <dbReference type="EC" id="2.7.7.48"/>
    </reaction>
</comment>
<evidence type="ECO:0000259" key="10">
    <source>
        <dbReference type="Pfam" id="PF26253"/>
    </source>
</evidence>
<feature type="domain" description="RDRP C-terminal head" evidence="10">
    <location>
        <begin position="116"/>
        <end position="215"/>
    </location>
</feature>
<dbReference type="GO" id="GO:0031380">
    <property type="term" value="C:nuclear RNA-directed RNA polymerase complex"/>
    <property type="evidence" value="ECO:0007669"/>
    <property type="project" value="TreeGrafter"/>
</dbReference>
<dbReference type="EMBL" id="CM029045">
    <property type="protein sequence ID" value="KAG2595073.1"/>
    <property type="molecule type" value="Genomic_DNA"/>
</dbReference>
<dbReference type="InterPro" id="IPR007855">
    <property type="entry name" value="RDRP"/>
</dbReference>
<evidence type="ECO:0000313" key="11">
    <source>
        <dbReference type="EMBL" id="KAG2595073.1"/>
    </source>
</evidence>
<dbReference type="Pfam" id="PF26253">
    <property type="entry name" value="RdRP_head"/>
    <property type="match status" value="1"/>
</dbReference>
<reference evidence="11" key="1">
    <citation type="submission" date="2020-05" db="EMBL/GenBank/DDBJ databases">
        <title>WGS assembly of Panicum virgatum.</title>
        <authorList>
            <person name="Lovell J.T."/>
            <person name="Jenkins J."/>
            <person name="Shu S."/>
            <person name="Juenger T.E."/>
            <person name="Schmutz J."/>
        </authorList>
    </citation>
    <scope>NUCLEOTIDE SEQUENCE</scope>
    <source>
        <strain evidence="11">AP13</strain>
    </source>
</reference>
<proteinExistence type="inferred from homology"/>
<accession>A0A8T0SDV7</accession>
<evidence type="ECO:0000256" key="2">
    <source>
        <dbReference type="ARBA" id="ARBA00022484"/>
    </source>
</evidence>
<dbReference type="PANTHER" id="PTHR23079">
    <property type="entry name" value="RNA-DEPENDENT RNA POLYMERASE"/>
    <property type="match status" value="1"/>
</dbReference>
<evidence type="ECO:0000256" key="3">
    <source>
        <dbReference type="ARBA" id="ARBA00022679"/>
    </source>
</evidence>
<evidence type="ECO:0000256" key="4">
    <source>
        <dbReference type="ARBA" id="ARBA00022695"/>
    </source>
</evidence>
<dbReference type="GO" id="GO:0003968">
    <property type="term" value="F:RNA-directed RNA polymerase activity"/>
    <property type="evidence" value="ECO:0007669"/>
    <property type="project" value="UniProtKB-KW"/>
</dbReference>
<comment type="function">
    <text evidence="8">Probably involved in the RNA silencing pathway and required for the generation of small interfering RNAs (siRNAs).</text>
</comment>
<keyword evidence="2 8" id="KW-0696">RNA-directed RNA polymerase</keyword>
<evidence type="ECO:0000256" key="6">
    <source>
        <dbReference type="ARBA" id="ARBA00023158"/>
    </source>
</evidence>
<dbReference type="Pfam" id="PF05183">
    <property type="entry name" value="RdRP"/>
    <property type="match status" value="1"/>
</dbReference>
<keyword evidence="6 8" id="KW-0943">RNA-mediated gene silencing</keyword>
<dbReference type="InterPro" id="IPR057596">
    <property type="entry name" value="RDRP_core"/>
</dbReference>
<organism evidence="11 12">
    <name type="scientific">Panicum virgatum</name>
    <name type="common">Blackwell switchgrass</name>
    <dbReference type="NCBI Taxonomy" id="38727"/>
    <lineage>
        <taxon>Eukaryota</taxon>
        <taxon>Viridiplantae</taxon>
        <taxon>Streptophyta</taxon>
        <taxon>Embryophyta</taxon>
        <taxon>Tracheophyta</taxon>
        <taxon>Spermatophyta</taxon>
        <taxon>Magnoliopsida</taxon>
        <taxon>Liliopsida</taxon>
        <taxon>Poales</taxon>
        <taxon>Poaceae</taxon>
        <taxon>PACMAD clade</taxon>
        <taxon>Panicoideae</taxon>
        <taxon>Panicodae</taxon>
        <taxon>Paniceae</taxon>
        <taxon>Panicinae</taxon>
        <taxon>Panicum</taxon>
        <taxon>Panicum sect. Hiantes</taxon>
    </lineage>
</organism>
<dbReference type="GO" id="GO:0003723">
    <property type="term" value="F:RNA binding"/>
    <property type="evidence" value="ECO:0007669"/>
    <property type="project" value="UniProtKB-KW"/>
</dbReference>
<evidence type="ECO:0000313" key="12">
    <source>
        <dbReference type="Proteomes" id="UP000823388"/>
    </source>
</evidence>
<evidence type="ECO:0000259" key="9">
    <source>
        <dbReference type="Pfam" id="PF05183"/>
    </source>
</evidence>
<keyword evidence="12" id="KW-1185">Reference proteome</keyword>
<name>A0A8T0SDV7_PANVG</name>
<keyword evidence="5 8" id="KW-0694">RNA-binding</keyword>
<evidence type="ECO:0000256" key="7">
    <source>
        <dbReference type="ARBA" id="ARBA00048744"/>
    </source>
</evidence>
<gene>
    <name evidence="11" type="ORF">PVAP13_5KG047915</name>
</gene>
<evidence type="ECO:0000256" key="5">
    <source>
        <dbReference type="ARBA" id="ARBA00022884"/>
    </source>
</evidence>
<dbReference type="GO" id="GO:0030422">
    <property type="term" value="P:siRNA processing"/>
    <property type="evidence" value="ECO:0007669"/>
    <property type="project" value="TreeGrafter"/>
</dbReference>
<dbReference type="Proteomes" id="UP000823388">
    <property type="component" value="Chromosome 5K"/>
</dbReference>
<dbReference type="EC" id="2.7.7.48" evidence="8"/>
<sequence length="226" mass="26423">MDRLLTGNIPKSERKEIKKKMLDLVDIYYLALDAPKSGNKITVPEELMVKRYPHFMERSPDYHSASVLGKIYDEVKSQESEAGPSIKIVPLQCFTEVAVSDDYKRRWTSLYQEYLRESSKLCKLENKAERNINFRELYQEYKRMLYKAEEFEYSPRERIDLFNEACAVYQVVYEHAMSRNEVSKCGFAWKVAGRALCQLYTLKHGGDTVLCSFSVLEGAFKKNHRP</sequence>
<evidence type="ECO:0000256" key="1">
    <source>
        <dbReference type="ARBA" id="ARBA00005762"/>
    </source>
</evidence>
<keyword evidence="3 8" id="KW-0808">Transferase</keyword>
<comment type="caution">
    <text evidence="11">The sequence shown here is derived from an EMBL/GenBank/DDBJ whole genome shotgun (WGS) entry which is preliminary data.</text>
</comment>
<dbReference type="PANTHER" id="PTHR23079:SF55">
    <property type="entry name" value="RNA-DIRECTED RNA POLYMERASE"/>
    <property type="match status" value="1"/>
</dbReference>